<dbReference type="SUPFAM" id="SSF101908">
    <property type="entry name" value="Putative isomerase YbhE"/>
    <property type="match status" value="1"/>
</dbReference>
<reference evidence="6 7" key="1">
    <citation type="journal article" date="2011" name="Proc. Natl. Acad. Sci. U.S.A.">
        <title>Genetic diversity and population structure of the endangered marsupial Sarcophilus harrisii (Tasmanian devil).</title>
        <authorList>
            <person name="Miller W."/>
            <person name="Hayes V.M."/>
            <person name="Ratan A."/>
            <person name="Petersen D.C."/>
            <person name="Wittekindt N.E."/>
            <person name="Miller J."/>
            <person name="Walenz B."/>
            <person name="Knight J."/>
            <person name="Qi J."/>
            <person name="Zhao F."/>
            <person name="Wang Q."/>
            <person name="Bedoya-Reina O.C."/>
            <person name="Katiyar N."/>
            <person name="Tomsho L.P."/>
            <person name="Kasson L.M."/>
            <person name="Hardie R.A."/>
            <person name="Woodbridge P."/>
            <person name="Tindall E.A."/>
            <person name="Bertelsen M.F."/>
            <person name="Dixon D."/>
            <person name="Pyecroft S."/>
            <person name="Helgen K.M."/>
            <person name="Lesk A.M."/>
            <person name="Pringle T.H."/>
            <person name="Patterson N."/>
            <person name="Zhang Y."/>
            <person name="Kreiss A."/>
            <person name="Woods G.M."/>
            <person name="Jones M.E."/>
            <person name="Schuster S.C."/>
        </authorList>
    </citation>
    <scope>NUCLEOTIDE SEQUENCE [LARGE SCALE GENOMIC DNA]</scope>
</reference>
<sequence length="736" mass="79770">MRRPRCLPAGRMDLGKSKLLRTGLNALYQAIHPIHGIAWTDGKQVILMTLQLQNQEPKFGNSRIIGQFEHVHGLTWSPPGVSSSPTLLAVQHKKHVTVWQLCASPSERSKLLVSQTCEIGEPFPVLPQGCVWHPHKAILTVLTSRDVSVLHSVHCDNSRVKADLVKVHGFVHCACWTRDGQRLVVAVGSSLHSFTWDETQKALHLCSCCPVFEVGSPICSVLATVDMQIAVATELPLDKICSLGSMEALEISPPSRAGSTQPPFPDPRKTSGSSEPSSSSSASVSSSSLDSLVLSQILPRSSRSDSNSLFNLRDKDCLSAMDQDSSHLVLVTFDRMVTATRKVGIPGILVPDMLAFDSRSQVVAVASNMCHIILIYALGSSLAPSVQCIRLESCERPKGICFLSDKRLLILVGKQKFTDPTFLPSSKSDRYTIRLVIREISFEDEPSWRSVWSQQDFCNVNVTLGMAPKKKLGESHCPIFYPPRKELLLPGSLTLHSRTSGKTLIEEISEPSQTSRFNSPPPPTAASAERPEAGPGLQPAALPSPHARPNSPKNHCRLIHEPLNLPQGQAVTNEKEENRLCGTLDRLSGNFTDLHQRLSELLELLRNQKQSPSPTSYPHSQDPSFLLITCQKPSSAGPVVDKRAVLLCDGKLRLQMVQQMFGISLVEMQHGSLWILLSADSEGFIPLIFSASQEIIIRDGSGSGSASGNGSGSCSSSTSASASANGSANGLGSPTQ</sequence>
<dbReference type="Proteomes" id="UP000007648">
    <property type="component" value="Unassembled WGS sequence"/>
</dbReference>
<feature type="region of interest" description="Disordered" evidence="5">
    <location>
        <begin position="506"/>
        <end position="554"/>
    </location>
</feature>
<dbReference type="Pfam" id="PF15390">
    <property type="entry name" value="WDCP"/>
    <property type="match status" value="1"/>
</dbReference>
<feature type="compositionally biased region" description="Low complexity" evidence="5">
    <location>
        <begin position="712"/>
        <end position="736"/>
    </location>
</feature>
<dbReference type="eggNOG" id="ENOG502QUUX">
    <property type="taxonomic scope" value="Eukaryota"/>
</dbReference>
<dbReference type="HOGENOM" id="CLU_025195_0_0_1"/>
<dbReference type="GeneTree" id="ENSGT00390000001660"/>
<feature type="region of interest" description="Disordered" evidence="5">
    <location>
        <begin position="251"/>
        <end position="285"/>
    </location>
</feature>
<evidence type="ECO:0000313" key="6">
    <source>
        <dbReference type="Ensembl" id="ENSSHAP00000002576.2"/>
    </source>
</evidence>
<dbReference type="RefSeq" id="XP_031805415.1">
    <property type="nucleotide sequence ID" value="XM_031949555.1"/>
</dbReference>
<dbReference type="KEGG" id="shr:100914429"/>
<keyword evidence="4" id="KW-0175">Coiled coil</keyword>
<organism evidence="6 7">
    <name type="scientific">Sarcophilus harrisii</name>
    <name type="common">Tasmanian devil</name>
    <name type="synonym">Sarcophilus laniarius</name>
    <dbReference type="NCBI Taxonomy" id="9305"/>
    <lineage>
        <taxon>Eukaryota</taxon>
        <taxon>Metazoa</taxon>
        <taxon>Chordata</taxon>
        <taxon>Craniata</taxon>
        <taxon>Vertebrata</taxon>
        <taxon>Euteleostomi</taxon>
        <taxon>Mammalia</taxon>
        <taxon>Metatheria</taxon>
        <taxon>Dasyuromorphia</taxon>
        <taxon>Dasyuridae</taxon>
        <taxon>Sarcophilus</taxon>
    </lineage>
</organism>
<gene>
    <name evidence="6" type="primary">WDCP</name>
</gene>
<dbReference type="PANTHER" id="PTHR14897">
    <property type="entry name" value="WD REPEAT AND COILED-COIL-CONTAINING PROTEIN"/>
    <property type="match status" value="1"/>
</dbReference>
<dbReference type="InterPro" id="IPR028041">
    <property type="entry name" value="WDCP"/>
</dbReference>
<evidence type="ECO:0000256" key="4">
    <source>
        <dbReference type="ARBA" id="ARBA00023054"/>
    </source>
</evidence>
<reference evidence="6" key="3">
    <citation type="submission" date="2025-09" db="UniProtKB">
        <authorList>
            <consortium name="Ensembl"/>
        </authorList>
    </citation>
    <scope>IDENTIFICATION</scope>
</reference>
<proteinExistence type="predicted"/>
<dbReference type="CTD" id="80304"/>
<evidence type="ECO:0000256" key="5">
    <source>
        <dbReference type="SAM" id="MobiDB-lite"/>
    </source>
</evidence>
<evidence type="ECO:0000256" key="2">
    <source>
        <dbReference type="ARBA" id="ARBA00022574"/>
    </source>
</evidence>
<keyword evidence="2" id="KW-0853">WD repeat</keyword>
<evidence type="ECO:0000313" key="7">
    <source>
        <dbReference type="Proteomes" id="UP000007648"/>
    </source>
</evidence>
<evidence type="ECO:0000256" key="1">
    <source>
        <dbReference type="ARBA" id="ARBA00015683"/>
    </source>
</evidence>
<protein>
    <recommendedName>
        <fullName evidence="1">WD repeat and coiled-coil-containing protein</fullName>
    </recommendedName>
</protein>
<reference evidence="6" key="2">
    <citation type="submission" date="2025-08" db="UniProtKB">
        <authorList>
            <consortium name="Ensembl"/>
        </authorList>
    </citation>
    <scope>IDENTIFICATION</scope>
</reference>
<keyword evidence="3" id="KW-0677">Repeat</keyword>
<name>G3VHC2_SARHA</name>
<dbReference type="GO" id="GO:0019900">
    <property type="term" value="F:kinase binding"/>
    <property type="evidence" value="ECO:0007669"/>
    <property type="project" value="TreeGrafter"/>
</dbReference>
<feature type="region of interest" description="Disordered" evidence="5">
    <location>
        <begin position="700"/>
        <end position="736"/>
    </location>
</feature>
<feature type="compositionally biased region" description="Low complexity" evidence="5">
    <location>
        <begin position="271"/>
        <end position="285"/>
    </location>
</feature>
<keyword evidence="7" id="KW-1185">Reference proteome</keyword>
<dbReference type="AlphaFoldDB" id="G3VHC2"/>
<dbReference type="OrthoDB" id="6409262at2759"/>
<dbReference type="PANTHER" id="PTHR14897:SF5">
    <property type="entry name" value="WD REPEAT AND COILED-COIL-CONTAINING PROTEIN"/>
    <property type="match status" value="1"/>
</dbReference>
<evidence type="ECO:0000256" key="3">
    <source>
        <dbReference type="ARBA" id="ARBA00022737"/>
    </source>
</evidence>
<accession>G3VHC2</accession>
<dbReference type="Ensembl" id="ENSSHAT00000002604.2">
    <property type="protein sequence ID" value="ENSSHAP00000002576.2"/>
    <property type="gene ID" value="ENSSHAG00000025779.1"/>
</dbReference>
<dbReference type="GeneID" id="100914429"/>
<feature type="compositionally biased region" description="Gly residues" evidence="5">
    <location>
        <begin position="701"/>
        <end position="711"/>
    </location>
</feature>